<dbReference type="Pfam" id="PF13567">
    <property type="entry name" value="DUF4131"/>
    <property type="match status" value="1"/>
</dbReference>
<reference evidence="9 10" key="1">
    <citation type="journal article" date="2016" name="Nat. Commun.">
        <title>Thousands of microbial genomes shed light on interconnected biogeochemical processes in an aquifer system.</title>
        <authorList>
            <person name="Anantharaman K."/>
            <person name="Brown C.T."/>
            <person name="Hug L.A."/>
            <person name="Sharon I."/>
            <person name="Castelle C.J."/>
            <person name="Probst A.J."/>
            <person name="Thomas B.C."/>
            <person name="Singh A."/>
            <person name="Wilkins M.J."/>
            <person name="Karaoz U."/>
            <person name="Brodie E.L."/>
            <person name="Williams K.H."/>
            <person name="Hubbard S.S."/>
            <person name="Banfield J.F."/>
        </authorList>
    </citation>
    <scope>NUCLEOTIDE SEQUENCE [LARGE SCALE GENOMIC DNA]</scope>
</reference>
<dbReference type="InterPro" id="IPR004477">
    <property type="entry name" value="ComEC_N"/>
</dbReference>
<feature type="transmembrane region" description="Helical" evidence="6">
    <location>
        <begin position="341"/>
        <end position="359"/>
    </location>
</feature>
<evidence type="ECO:0000256" key="4">
    <source>
        <dbReference type="ARBA" id="ARBA00022989"/>
    </source>
</evidence>
<evidence type="ECO:0000256" key="6">
    <source>
        <dbReference type="SAM" id="Phobius"/>
    </source>
</evidence>
<dbReference type="PANTHER" id="PTHR30619">
    <property type="entry name" value="DNA INTERNALIZATION/COMPETENCE PROTEIN COMEC/REC2"/>
    <property type="match status" value="1"/>
</dbReference>
<evidence type="ECO:0000256" key="1">
    <source>
        <dbReference type="ARBA" id="ARBA00004651"/>
    </source>
</evidence>
<protein>
    <recommendedName>
        <fullName evidence="11">ComEC/Rec2-related protein domain-containing protein</fullName>
    </recommendedName>
</protein>
<evidence type="ECO:0000259" key="7">
    <source>
        <dbReference type="Pfam" id="PF03772"/>
    </source>
</evidence>
<evidence type="ECO:0000313" key="10">
    <source>
        <dbReference type="Proteomes" id="UP000177043"/>
    </source>
</evidence>
<feature type="domain" description="ComEC/Rec2-related protein" evidence="7">
    <location>
        <begin position="222"/>
        <end position="483"/>
    </location>
</feature>
<evidence type="ECO:0000313" key="9">
    <source>
        <dbReference type="EMBL" id="OHA58829.1"/>
    </source>
</evidence>
<proteinExistence type="predicted"/>
<keyword evidence="4 6" id="KW-1133">Transmembrane helix</keyword>
<name>A0A1G2QFJ5_9BACT</name>
<dbReference type="InterPro" id="IPR052159">
    <property type="entry name" value="Competence_DNA_uptake"/>
</dbReference>
<feature type="transmembrane region" description="Helical" evidence="6">
    <location>
        <begin position="59"/>
        <end position="77"/>
    </location>
</feature>
<feature type="domain" description="DUF4131" evidence="8">
    <location>
        <begin position="37"/>
        <end position="183"/>
    </location>
</feature>
<feature type="transmembrane region" description="Helical" evidence="6">
    <location>
        <begin position="275"/>
        <end position="307"/>
    </location>
</feature>
<feature type="transmembrane region" description="Helical" evidence="6">
    <location>
        <begin position="36"/>
        <end position="53"/>
    </location>
</feature>
<keyword evidence="5 6" id="KW-0472">Membrane</keyword>
<keyword evidence="3 6" id="KW-0812">Transmembrane</keyword>
<evidence type="ECO:0000256" key="5">
    <source>
        <dbReference type="ARBA" id="ARBA00023136"/>
    </source>
</evidence>
<dbReference type="GO" id="GO:0005886">
    <property type="term" value="C:plasma membrane"/>
    <property type="evidence" value="ECO:0007669"/>
    <property type="project" value="UniProtKB-SubCell"/>
</dbReference>
<feature type="transmembrane region" description="Helical" evidence="6">
    <location>
        <begin position="314"/>
        <end position="335"/>
    </location>
</feature>
<evidence type="ECO:0000256" key="3">
    <source>
        <dbReference type="ARBA" id="ARBA00022692"/>
    </source>
</evidence>
<feature type="transmembrane region" description="Helical" evidence="6">
    <location>
        <begin position="12"/>
        <end position="29"/>
    </location>
</feature>
<dbReference type="EMBL" id="MHTJ01000002">
    <property type="protein sequence ID" value="OHA58829.1"/>
    <property type="molecule type" value="Genomic_DNA"/>
</dbReference>
<organism evidence="9 10">
    <name type="scientific">Candidatus Vogelbacteria bacterium RIFOXYD1_FULL_44_32</name>
    <dbReference type="NCBI Taxonomy" id="1802438"/>
    <lineage>
        <taxon>Bacteria</taxon>
        <taxon>Candidatus Vogeliibacteriota</taxon>
    </lineage>
</organism>
<feature type="transmembrane region" description="Helical" evidence="6">
    <location>
        <begin position="371"/>
        <end position="392"/>
    </location>
</feature>
<dbReference type="InterPro" id="IPR025405">
    <property type="entry name" value="DUF4131"/>
</dbReference>
<feature type="transmembrane region" description="Helical" evidence="6">
    <location>
        <begin position="432"/>
        <end position="454"/>
    </location>
</feature>
<evidence type="ECO:0008006" key="11">
    <source>
        <dbReference type="Google" id="ProtNLM"/>
    </source>
</evidence>
<evidence type="ECO:0000259" key="8">
    <source>
        <dbReference type="Pfam" id="PF13567"/>
    </source>
</evidence>
<feature type="transmembrane region" description="Helical" evidence="6">
    <location>
        <begin position="460"/>
        <end position="482"/>
    </location>
</feature>
<feature type="transmembrane region" description="Helical" evidence="6">
    <location>
        <begin position="404"/>
        <end position="425"/>
    </location>
</feature>
<dbReference type="Pfam" id="PF03772">
    <property type="entry name" value="Competence"/>
    <property type="match status" value="1"/>
</dbReference>
<dbReference type="NCBIfam" id="TIGR00360">
    <property type="entry name" value="ComEC_N-term"/>
    <property type="match status" value="1"/>
</dbReference>
<comment type="subcellular location">
    <subcellularLocation>
        <location evidence="1">Cell membrane</location>
        <topology evidence="1">Multi-pass membrane protein</topology>
    </subcellularLocation>
</comment>
<accession>A0A1G2QFJ5</accession>
<dbReference type="PANTHER" id="PTHR30619:SF7">
    <property type="entry name" value="BETA-LACTAMASE DOMAIN PROTEIN"/>
    <property type="match status" value="1"/>
</dbReference>
<sequence length="503" mass="54992">MGVNLSLFRQVLFYLAIGFLAGVLGAGALEFEVNDLLALIILTPIFLALYFLRGRKFLPYIYLACLGLGFGLGVWRLQSSIVFNSVLVDKVGQKQEMMGVVVESPDERDTTTRLVVRLVDSKEKILVSTSPYKKINYGDVLKITGLVALPTNFITDSGREFDYISYLKVRDIHYQMSLAKIEIIDQGQGNYILTWLLALKNKFIEQVNLALPEPHSSLLAGLLVGERRGLGEEITTDFRRAGLVHIVVLSGYNMTIVAEALMIFLAYFLSFNLTLLAGAVSIILFALMVGGGPTVVRASLMALLAVWARATGRIYSATVGLFIAGVLMVLYNPLILANDTGFQLSFLATLGLIYLSAPLEAKLTWLTDQYGLRAIVSATLSAQLAVTPWLFYKIGEISLVALPANILVVPFIPLTMLVGFIAGILGFVSPSLAFIAGSGTYFLLAYVLGVVKIFSHLPLASVLVPPVSIWLIIILYLPLIIFARPAKQKKLSTVETGNELKPF</sequence>
<gene>
    <name evidence="9" type="ORF">A2571_00385</name>
</gene>
<dbReference type="Proteomes" id="UP000177043">
    <property type="component" value="Unassembled WGS sequence"/>
</dbReference>
<dbReference type="AlphaFoldDB" id="A0A1G2QFJ5"/>
<keyword evidence="2" id="KW-1003">Cell membrane</keyword>
<feature type="transmembrane region" description="Helical" evidence="6">
    <location>
        <begin position="243"/>
        <end position="269"/>
    </location>
</feature>
<dbReference type="STRING" id="1802438.A2571_00385"/>
<comment type="caution">
    <text evidence="9">The sequence shown here is derived from an EMBL/GenBank/DDBJ whole genome shotgun (WGS) entry which is preliminary data.</text>
</comment>
<evidence type="ECO:0000256" key="2">
    <source>
        <dbReference type="ARBA" id="ARBA00022475"/>
    </source>
</evidence>